<comment type="caution">
    <text evidence="1">The sequence shown here is derived from an EMBL/GenBank/DDBJ whole genome shotgun (WGS) entry which is preliminary data.</text>
</comment>
<evidence type="ECO:0000313" key="2">
    <source>
        <dbReference type="Proteomes" id="UP000037854"/>
    </source>
</evidence>
<gene>
    <name evidence="1" type="ORF">AFL42_06880</name>
</gene>
<protein>
    <submittedName>
        <fullName evidence="1">Uncharacterized protein</fullName>
    </submittedName>
</protein>
<accession>A0ABR5MKA3</accession>
<organism evidence="1 2">
    <name type="scientific">Oceanobacillus caeni</name>
    <dbReference type="NCBI Taxonomy" id="405946"/>
    <lineage>
        <taxon>Bacteria</taxon>
        <taxon>Bacillati</taxon>
        <taxon>Bacillota</taxon>
        <taxon>Bacilli</taxon>
        <taxon>Bacillales</taxon>
        <taxon>Bacillaceae</taxon>
        <taxon>Oceanobacillus</taxon>
    </lineage>
</organism>
<reference evidence="1 2" key="1">
    <citation type="submission" date="2015-07" db="EMBL/GenBank/DDBJ databases">
        <title>High-quality draft genome sequence of Oceanobacillus caeni HM6, a bacillus isolated from a human feces.</title>
        <authorList>
            <person name="Kumar J."/>
            <person name="Verma M.K."/>
            <person name="Pandey R."/>
            <person name="Bhambi M."/>
            <person name="Chauhan N."/>
        </authorList>
    </citation>
    <scope>NUCLEOTIDE SEQUENCE [LARGE SCALE GENOMIC DNA]</scope>
    <source>
        <strain evidence="1 2">HM6</strain>
    </source>
</reference>
<dbReference type="EMBL" id="LGTK01000017">
    <property type="protein sequence ID" value="KPH76192.1"/>
    <property type="molecule type" value="Genomic_DNA"/>
</dbReference>
<dbReference type="Proteomes" id="UP000037854">
    <property type="component" value="Unassembled WGS sequence"/>
</dbReference>
<keyword evidence="2" id="KW-1185">Reference proteome</keyword>
<proteinExistence type="predicted"/>
<evidence type="ECO:0000313" key="1">
    <source>
        <dbReference type="EMBL" id="KPH76192.1"/>
    </source>
</evidence>
<sequence length="73" mass="8680">MEVNFIGRTDRIVWKILKTYAHNPQALVHNLLENCWQFDIYVYKTTNISEKSLNDGEALVDNSFMLYYFPSFL</sequence>
<name>A0ABR5MKA3_9BACI</name>